<evidence type="ECO:0000256" key="7">
    <source>
        <dbReference type="ARBA" id="ARBA00023033"/>
    </source>
</evidence>
<comment type="cofactor">
    <cofactor evidence="10">
        <name>heme</name>
        <dbReference type="ChEBI" id="CHEBI:30413"/>
    </cofactor>
</comment>
<keyword evidence="12" id="KW-0732">Signal</keyword>
<comment type="catalytic activity">
    <reaction evidence="11">
        <text>Hydrolysis of (1-&gt;4)-alpha-D-glucosidic linkages in polysaccharides so as to remove successive maltose units from the non-reducing ends of the chains.</text>
        <dbReference type="EC" id="3.2.1.2"/>
    </reaction>
</comment>
<keyword evidence="3 10" id="KW-0349">Heme</keyword>
<dbReference type="GO" id="GO:0004497">
    <property type="term" value="F:monooxygenase activity"/>
    <property type="evidence" value="ECO:0007669"/>
    <property type="project" value="UniProtKB-KW"/>
</dbReference>
<evidence type="ECO:0000256" key="5">
    <source>
        <dbReference type="ARBA" id="ARBA00023002"/>
    </source>
</evidence>
<dbReference type="InterPro" id="IPR002401">
    <property type="entry name" value="Cyt_P450_E_grp-I"/>
</dbReference>
<dbReference type="EC" id="3.2.1.2" evidence="11"/>
<keyword evidence="4 10" id="KW-0479">Metal-binding</keyword>
<dbReference type="GO" id="GO:0016705">
    <property type="term" value="F:oxidoreductase activity, acting on paired donors, with incorporation or reduction of molecular oxygen"/>
    <property type="evidence" value="ECO:0007669"/>
    <property type="project" value="InterPro"/>
</dbReference>
<name>A0AAQ3S3H3_VIGMU</name>
<comment type="similarity">
    <text evidence="1 11">Belongs to the glycosyl hydrolase 14 family.</text>
</comment>
<evidence type="ECO:0000256" key="9">
    <source>
        <dbReference type="ARBA" id="ARBA00023326"/>
    </source>
</evidence>
<dbReference type="InterPro" id="IPR017853">
    <property type="entry name" value="GH"/>
</dbReference>
<accession>A0AAQ3S3H3</accession>
<gene>
    <name evidence="13" type="ORF">V8G54_011895</name>
</gene>
<dbReference type="InterPro" id="IPR001128">
    <property type="entry name" value="Cyt_P450"/>
</dbReference>
<keyword evidence="5" id="KW-0560">Oxidoreductase</keyword>
<dbReference type="PROSITE" id="PS00086">
    <property type="entry name" value="CYTOCHROME_P450"/>
    <property type="match status" value="2"/>
</dbReference>
<keyword evidence="7" id="KW-0503">Monooxygenase</keyword>
<sequence length="1210" mass="136592">MDLFLVSNLNSTALAFFSLTLLLAFSLFLIRPSKAGSNLQEPPMASGAWPILGHLMLLGGSPTPHKTLAAMADKYGPLFTIKLGSRRALVLSNWKMAKECYTTNDVVVSSRSKLVAIQHVAYNQASFGFAPYGPYWREIRKMVTAFLSDRKTELLSRVRVSEIRSSVKELFHVWSEKKGSDECVVVEMKQWFTELVFNIVFQTMAGKRLFGKTAVVSEKDAEKCVKALREFMQMLGVCTVADAVPVLRWMNLGVKAMKETAKELDVILDEWLVEHCKKRALFGEKGVERDDQDFMDTMLSVLEGATIDGFDAATINKATTLALILGATDTSTVTLTWVICFLLKNPLILEKVKEEMNIQIGKERFISESDVNKLVYLQAVVKETLRLYPPGPLSAPREFTQDCMLGSYHIKKGTRLITNLWKIQTDPNIWLDPLTFKPERFITTHKDVDVKGQNFELLPFGSGRRICPGISFGLNMIHLTLANFLHSYEIFNKPNEVIDMRETLGMTNEKATPLEILVKPRLSSEISSEKRPPIVKGAWPILGHLSLLNASKTPHRTLGALADKYGPLFTIKLGVKEALVLNNWEMSKELFTTNDLAVSSRPKLVAIEVMSYNQAFVGLAPYGPYWRELRKIVTKEFLSNPRIEQLSHIRISEVQTSFKELYDLCYTSVNNKKENESSYGAATLVDMKEWLEHLTFNIIVRMVVGKRYCVAHVEGKEKAERFMKNLDEFMNLMGTFTVADGVPCLRWLDLGGHEKAMKATAEEMDKLLSEWLEEHREKNGLGGKVKGDQDFMDVMISTLNGAPIHGFDADTICKATTLELILGASDSTAVTLTWALSLLVRNPLAMEKAKEEIDMHIGKEGYIREADISKLVYLEAIIKETLRLYPPAPLSSPRVFTENCILGGYHIKKGTRLMHNLWKIQRDPSVWSDPLEFKPERFITTHQHVNLKGRHFELLPFGSGRRMCVGMSLGLNVLHFTLANMLHSFDISNPSTEPVDMTEFFRFVNTRATPLKLLNSLISPSLVSPISDYLVQSTASFSPSFVSTRSDLTRLIRFPCRVTFYRGLVISSMFPGAGGFISPDNGGEVSYELHHDFSPQRRCSGSPVFVTLLVNSVSQESSRVLRPKAIMFSLKALATAGIEGVVVEIWWGLVEKNKPRVYDWNLLRWHASVASRFERFSRFISMAWDLMIPIGMWKLDPRVSHKMTKTVYTT</sequence>
<dbReference type="Pfam" id="PF01373">
    <property type="entry name" value="Glyco_hydro_14"/>
    <property type="match status" value="1"/>
</dbReference>
<protein>
    <recommendedName>
        <fullName evidence="11">Beta-amylase</fullName>
        <ecNumber evidence="11">3.2.1.2</ecNumber>
    </recommendedName>
</protein>
<evidence type="ECO:0000256" key="8">
    <source>
        <dbReference type="ARBA" id="ARBA00023277"/>
    </source>
</evidence>
<dbReference type="AlphaFoldDB" id="A0AAQ3S3H3"/>
<evidence type="ECO:0000256" key="6">
    <source>
        <dbReference type="ARBA" id="ARBA00023004"/>
    </source>
</evidence>
<reference evidence="13 14" key="1">
    <citation type="journal article" date="2023" name="Life. Sci Alliance">
        <title>Evolutionary insights into 3D genome organization and epigenetic landscape of Vigna mungo.</title>
        <authorList>
            <person name="Junaid A."/>
            <person name="Singh B."/>
            <person name="Bhatia S."/>
        </authorList>
    </citation>
    <scope>NUCLEOTIDE SEQUENCE [LARGE SCALE GENOMIC DNA]</scope>
    <source>
        <strain evidence="13">Urdbean</strain>
    </source>
</reference>
<feature type="signal peptide" evidence="12">
    <location>
        <begin position="1"/>
        <end position="35"/>
    </location>
</feature>
<organism evidence="13 14">
    <name type="scientific">Vigna mungo</name>
    <name type="common">Black gram</name>
    <name type="synonym">Phaseolus mungo</name>
    <dbReference type="NCBI Taxonomy" id="3915"/>
    <lineage>
        <taxon>Eukaryota</taxon>
        <taxon>Viridiplantae</taxon>
        <taxon>Streptophyta</taxon>
        <taxon>Embryophyta</taxon>
        <taxon>Tracheophyta</taxon>
        <taxon>Spermatophyta</taxon>
        <taxon>Magnoliopsida</taxon>
        <taxon>eudicotyledons</taxon>
        <taxon>Gunneridae</taxon>
        <taxon>Pentapetalae</taxon>
        <taxon>rosids</taxon>
        <taxon>fabids</taxon>
        <taxon>Fabales</taxon>
        <taxon>Fabaceae</taxon>
        <taxon>Papilionoideae</taxon>
        <taxon>50 kb inversion clade</taxon>
        <taxon>NPAAA clade</taxon>
        <taxon>indigoferoid/millettioid clade</taxon>
        <taxon>Phaseoleae</taxon>
        <taxon>Vigna</taxon>
    </lineage>
</organism>
<dbReference type="GO" id="GO:0020037">
    <property type="term" value="F:heme binding"/>
    <property type="evidence" value="ECO:0007669"/>
    <property type="project" value="InterPro"/>
</dbReference>
<dbReference type="CDD" id="cd20654">
    <property type="entry name" value="CYP82"/>
    <property type="match status" value="2"/>
</dbReference>
<dbReference type="Gene3D" id="1.10.630.10">
    <property type="entry name" value="Cytochrome P450"/>
    <property type="match status" value="2"/>
</dbReference>
<comment type="similarity">
    <text evidence="2">Belongs to the cytochrome P450 family.</text>
</comment>
<dbReference type="PANTHER" id="PTHR47947:SF50">
    <property type="entry name" value="CYTOCHROME P450 82A3"/>
    <property type="match status" value="1"/>
</dbReference>
<evidence type="ECO:0000256" key="10">
    <source>
        <dbReference type="PIRSR" id="PIRSR602401-1"/>
    </source>
</evidence>
<evidence type="ECO:0000313" key="14">
    <source>
        <dbReference type="Proteomes" id="UP001374535"/>
    </source>
</evidence>
<dbReference type="SUPFAM" id="SSF48264">
    <property type="entry name" value="Cytochrome P450"/>
    <property type="match status" value="2"/>
</dbReference>
<dbReference type="PANTHER" id="PTHR47947">
    <property type="entry name" value="CYTOCHROME P450 82C3-RELATED"/>
    <property type="match status" value="1"/>
</dbReference>
<dbReference type="Gene3D" id="3.20.20.80">
    <property type="entry name" value="Glycosidases"/>
    <property type="match status" value="1"/>
</dbReference>
<evidence type="ECO:0000256" key="1">
    <source>
        <dbReference type="ARBA" id="ARBA00005652"/>
    </source>
</evidence>
<keyword evidence="14" id="KW-1185">Reference proteome</keyword>
<evidence type="ECO:0000256" key="2">
    <source>
        <dbReference type="ARBA" id="ARBA00010617"/>
    </source>
</evidence>
<dbReference type="InterPro" id="IPR001554">
    <property type="entry name" value="Glyco_hydro_14"/>
</dbReference>
<dbReference type="PRINTS" id="PR00463">
    <property type="entry name" value="EP450I"/>
</dbReference>
<dbReference type="InterPro" id="IPR017972">
    <property type="entry name" value="Cyt_P450_CS"/>
</dbReference>
<evidence type="ECO:0000256" key="3">
    <source>
        <dbReference type="ARBA" id="ARBA00022617"/>
    </source>
</evidence>
<keyword evidence="11" id="KW-0378">Hydrolase</keyword>
<dbReference type="InterPro" id="IPR036396">
    <property type="entry name" value="Cyt_P450_sf"/>
</dbReference>
<keyword evidence="9 11" id="KW-0624">Polysaccharide degradation</keyword>
<evidence type="ECO:0000313" key="13">
    <source>
        <dbReference type="EMBL" id="WVZ14329.1"/>
    </source>
</evidence>
<keyword evidence="11" id="KW-0326">Glycosidase</keyword>
<dbReference type="Pfam" id="PF00067">
    <property type="entry name" value="p450"/>
    <property type="match status" value="2"/>
</dbReference>
<proteinExistence type="inferred from homology"/>
<feature type="binding site" description="axial binding residue" evidence="10">
    <location>
        <position position="467"/>
    </location>
    <ligand>
        <name>heme</name>
        <dbReference type="ChEBI" id="CHEBI:30413"/>
    </ligand>
    <ligandPart>
        <name>Fe</name>
        <dbReference type="ChEBI" id="CHEBI:18248"/>
    </ligandPart>
</feature>
<feature type="chain" id="PRO_5042944513" description="Beta-amylase" evidence="12">
    <location>
        <begin position="36"/>
        <end position="1210"/>
    </location>
</feature>
<evidence type="ECO:0000256" key="11">
    <source>
        <dbReference type="RuleBase" id="RU000509"/>
    </source>
</evidence>
<dbReference type="SUPFAM" id="SSF51445">
    <property type="entry name" value="(Trans)glycosidases"/>
    <property type="match status" value="1"/>
</dbReference>
<keyword evidence="8 11" id="KW-0119">Carbohydrate metabolism</keyword>
<dbReference type="EMBL" id="CP144697">
    <property type="protein sequence ID" value="WVZ14329.1"/>
    <property type="molecule type" value="Genomic_DNA"/>
</dbReference>
<keyword evidence="6 10" id="KW-0408">Iron</keyword>
<dbReference type="PRINTS" id="PR00385">
    <property type="entry name" value="P450"/>
</dbReference>
<evidence type="ECO:0000256" key="4">
    <source>
        <dbReference type="ARBA" id="ARBA00022723"/>
    </source>
</evidence>
<evidence type="ECO:0000256" key="12">
    <source>
        <dbReference type="SAM" id="SignalP"/>
    </source>
</evidence>
<dbReference type="Proteomes" id="UP001374535">
    <property type="component" value="Chromosome 4"/>
</dbReference>
<dbReference type="GO" id="GO:0005506">
    <property type="term" value="F:iron ion binding"/>
    <property type="evidence" value="ECO:0007669"/>
    <property type="project" value="InterPro"/>
</dbReference>
<dbReference type="FunFam" id="1.10.630.10:FF:000026">
    <property type="entry name" value="Cytochrome P450 82C4"/>
    <property type="match status" value="2"/>
</dbReference>
<dbReference type="InterPro" id="IPR050651">
    <property type="entry name" value="Plant_Cytochrome_P450_Monoox"/>
</dbReference>